<reference evidence="1" key="1">
    <citation type="submission" date="2023-08" db="EMBL/GenBank/DDBJ databases">
        <title>A de novo genome assembly of Solanum verrucosum Schlechtendal, a Mexican diploid species geographically isolated from the other diploid A-genome species in potato relatives.</title>
        <authorList>
            <person name="Hosaka K."/>
        </authorList>
    </citation>
    <scope>NUCLEOTIDE SEQUENCE</scope>
    <source>
        <tissue evidence="1">Young leaves</tissue>
    </source>
</reference>
<dbReference type="Proteomes" id="UP001234989">
    <property type="component" value="Chromosome 8"/>
</dbReference>
<gene>
    <name evidence="1" type="ORF">MTR67_036346</name>
</gene>
<name>A0AAF0ZKV5_SOLVR</name>
<dbReference type="PANTHER" id="PTHR45835:SF91">
    <property type="entry name" value="RETROTRANSPOSON, TY3-GYPSY SUBCLASS-LIKE PROTEIN"/>
    <property type="match status" value="1"/>
</dbReference>
<evidence type="ECO:0008006" key="3">
    <source>
        <dbReference type="Google" id="ProtNLM"/>
    </source>
</evidence>
<protein>
    <recommendedName>
        <fullName evidence="3">Reverse transcriptase domain-containing protein</fullName>
    </recommendedName>
</protein>
<sequence length="146" mass="17327">MMHIPEWKWERIDMDFVLRLPRNLGFEDMLRVGVIDFSDQWSPFLPLSDFAYNNNCHASIEMTQFEVLYGRTCRSPIDQFDTFEVRSLGTKLLREVVDNIRLIQDGLLMAQSRQKSYTNQKIRDLKFMIGDRGLIEGFTHKEFDKI</sequence>
<evidence type="ECO:0000313" key="2">
    <source>
        <dbReference type="Proteomes" id="UP001234989"/>
    </source>
</evidence>
<accession>A0AAF0ZKV5</accession>
<dbReference type="PANTHER" id="PTHR45835">
    <property type="entry name" value="YALI0A06105P"/>
    <property type="match status" value="1"/>
</dbReference>
<keyword evidence="2" id="KW-1185">Reference proteome</keyword>
<dbReference type="AlphaFoldDB" id="A0AAF0ZKV5"/>
<evidence type="ECO:0000313" key="1">
    <source>
        <dbReference type="EMBL" id="WMV42961.1"/>
    </source>
</evidence>
<proteinExistence type="predicted"/>
<dbReference type="InterPro" id="IPR036397">
    <property type="entry name" value="RNaseH_sf"/>
</dbReference>
<dbReference type="GO" id="GO:0003676">
    <property type="term" value="F:nucleic acid binding"/>
    <property type="evidence" value="ECO:0007669"/>
    <property type="project" value="InterPro"/>
</dbReference>
<dbReference type="EMBL" id="CP133619">
    <property type="protein sequence ID" value="WMV42961.1"/>
    <property type="molecule type" value="Genomic_DNA"/>
</dbReference>
<organism evidence="1 2">
    <name type="scientific">Solanum verrucosum</name>
    <dbReference type="NCBI Taxonomy" id="315347"/>
    <lineage>
        <taxon>Eukaryota</taxon>
        <taxon>Viridiplantae</taxon>
        <taxon>Streptophyta</taxon>
        <taxon>Embryophyta</taxon>
        <taxon>Tracheophyta</taxon>
        <taxon>Spermatophyta</taxon>
        <taxon>Magnoliopsida</taxon>
        <taxon>eudicotyledons</taxon>
        <taxon>Gunneridae</taxon>
        <taxon>Pentapetalae</taxon>
        <taxon>asterids</taxon>
        <taxon>lamiids</taxon>
        <taxon>Solanales</taxon>
        <taxon>Solanaceae</taxon>
        <taxon>Solanoideae</taxon>
        <taxon>Solaneae</taxon>
        <taxon>Solanum</taxon>
    </lineage>
</organism>
<dbReference type="Gene3D" id="3.30.420.10">
    <property type="entry name" value="Ribonuclease H-like superfamily/Ribonuclease H"/>
    <property type="match status" value="1"/>
</dbReference>